<keyword evidence="3" id="KW-0812">Transmembrane</keyword>
<proteinExistence type="predicted"/>
<protein>
    <submittedName>
        <fullName evidence="5">N-acetylmuramoyl-L-alanine amidase</fullName>
    </submittedName>
</protein>
<dbReference type="EMBL" id="DXIJ01000036">
    <property type="protein sequence ID" value="HIV85537.1"/>
    <property type="molecule type" value="Genomic_DNA"/>
</dbReference>
<dbReference type="PANTHER" id="PTHR30404">
    <property type="entry name" value="N-ACETYLMURAMOYL-L-ALANINE AMIDASE"/>
    <property type="match status" value="1"/>
</dbReference>
<dbReference type="CDD" id="cd02696">
    <property type="entry name" value="MurNAc-LAA"/>
    <property type="match status" value="1"/>
</dbReference>
<reference evidence="5" key="1">
    <citation type="journal article" date="2021" name="PeerJ">
        <title>Extensive microbial diversity within the chicken gut microbiome revealed by metagenomics and culture.</title>
        <authorList>
            <person name="Gilroy R."/>
            <person name="Ravi A."/>
            <person name="Getino M."/>
            <person name="Pursley I."/>
            <person name="Horton D.L."/>
            <person name="Alikhan N.F."/>
            <person name="Baker D."/>
            <person name="Gharbi K."/>
            <person name="Hall N."/>
            <person name="Watson M."/>
            <person name="Adriaenssens E.M."/>
            <person name="Foster-Nyarko E."/>
            <person name="Jarju S."/>
            <person name="Secka A."/>
            <person name="Antonio M."/>
            <person name="Oren A."/>
            <person name="Chaudhuri R.R."/>
            <person name="La Ragione R."/>
            <person name="Hildebrand F."/>
            <person name="Pallen M.J."/>
        </authorList>
    </citation>
    <scope>NUCLEOTIDE SEQUENCE</scope>
    <source>
        <strain evidence="5">5790</strain>
    </source>
</reference>
<organism evidence="5 6">
    <name type="scientific">Candidatus Monoglobus merdigallinarum</name>
    <dbReference type="NCBI Taxonomy" id="2838698"/>
    <lineage>
        <taxon>Bacteria</taxon>
        <taxon>Bacillati</taxon>
        <taxon>Bacillota</taxon>
        <taxon>Clostridia</taxon>
        <taxon>Monoglobales</taxon>
        <taxon>Monoglobaceae</taxon>
        <taxon>Monoglobus</taxon>
    </lineage>
</organism>
<accession>A0A9D1PPI5</accession>
<dbReference type="GO" id="GO:0009253">
    <property type="term" value="P:peptidoglycan catabolic process"/>
    <property type="evidence" value="ECO:0007669"/>
    <property type="project" value="InterPro"/>
</dbReference>
<feature type="region of interest" description="Disordered" evidence="2">
    <location>
        <begin position="47"/>
        <end position="85"/>
    </location>
</feature>
<dbReference type="GO" id="GO:0008745">
    <property type="term" value="F:N-acetylmuramoyl-L-alanine amidase activity"/>
    <property type="evidence" value="ECO:0007669"/>
    <property type="project" value="InterPro"/>
</dbReference>
<reference evidence="5" key="2">
    <citation type="submission" date="2021-04" db="EMBL/GenBank/DDBJ databases">
        <authorList>
            <person name="Gilroy R."/>
        </authorList>
    </citation>
    <scope>NUCLEOTIDE SEQUENCE</scope>
    <source>
        <strain evidence="5">5790</strain>
    </source>
</reference>
<evidence type="ECO:0000256" key="3">
    <source>
        <dbReference type="SAM" id="Phobius"/>
    </source>
</evidence>
<gene>
    <name evidence="5" type="ORF">H9900_01865</name>
</gene>
<keyword evidence="3" id="KW-1133">Transmembrane helix</keyword>
<evidence type="ECO:0000313" key="5">
    <source>
        <dbReference type="EMBL" id="HIV85537.1"/>
    </source>
</evidence>
<name>A0A9D1PPI5_9FIRM</name>
<feature type="transmembrane region" description="Helical" evidence="3">
    <location>
        <begin position="6"/>
        <end position="27"/>
    </location>
</feature>
<dbReference type="GO" id="GO:0030288">
    <property type="term" value="C:outer membrane-bounded periplasmic space"/>
    <property type="evidence" value="ECO:0007669"/>
    <property type="project" value="TreeGrafter"/>
</dbReference>
<keyword evidence="1" id="KW-0378">Hydrolase</keyword>
<dbReference type="SUPFAM" id="SSF53187">
    <property type="entry name" value="Zn-dependent exopeptidases"/>
    <property type="match status" value="1"/>
</dbReference>
<dbReference type="AlphaFoldDB" id="A0A9D1PPI5"/>
<dbReference type="Gene3D" id="3.40.630.40">
    <property type="entry name" value="Zn-dependent exopeptidases"/>
    <property type="match status" value="1"/>
</dbReference>
<dbReference type="PANTHER" id="PTHR30404:SF0">
    <property type="entry name" value="N-ACETYLMURAMOYL-L-ALANINE AMIDASE AMIC"/>
    <property type="match status" value="1"/>
</dbReference>
<evidence type="ECO:0000256" key="2">
    <source>
        <dbReference type="SAM" id="MobiDB-lite"/>
    </source>
</evidence>
<evidence type="ECO:0000313" key="6">
    <source>
        <dbReference type="Proteomes" id="UP000824162"/>
    </source>
</evidence>
<dbReference type="Pfam" id="PF01520">
    <property type="entry name" value="Amidase_3"/>
    <property type="match status" value="1"/>
</dbReference>
<sequence>MKKYLIALIVFLTAVLLFVMMVFFLVLNGTITKETFGINARGTDAPAAVTAEPEPAETPPPSKVVVLDPGHGKSSGQMSDEEKTSGGWLYSAARGGWGEWRHWKTGTTWADCEGSGCSGRAPSGGSCWYPIGNGDRDVEPDINLNNTLSAQKYLEELGYEVRLTRTSNDENPSMTERLRYCYPNGDTSASPDADAFVCIHSNAGGGRGSCYISLSGLYDQGGISDTYVNDGNTLGKYINDRIVSDTSMGSFGNGSYDGFPTTILFCKSPVTIAYLEIGFFDNQADLSILQSESDLIGKAIADGINDYFTAIDGTAAESV</sequence>
<comment type="caution">
    <text evidence="5">The sequence shown here is derived from an EMBL/GenBank/DDBJ whole genome shotgun (WGS) entry which is preliminary data.</text>
</comment>
<feature type="domain" description="MurNAc-LAA" evidence="4">
    <location>
        <begin position="185"/>
        <end position="305"/>
    </location>
</feature>
<dbReference type="InterPro" id="IPR050695">
    <property type="entry name" value="N-acetylmuramoyl_amidase_3"/>
</dbReference>
<dbReference type="InterPro" id="IPR002508">
    <property type="entry name" value="MurNAc-LAA_cat"/>
</dbReference>
<evidence type="ECO:0000256" key="1">
    <source>
        <dbReference type="ARBA" id="ARBA00022801"/>
    </source>
</evidence>
<keyword evidence="3" id="KW-0472">Membrane</keyword>
<dbReference type="Proteomes" id="UP000824162">
    <property type="component" value="Unassembled WGS sequence"/>
</dbReference>
<dbReference type="SMART" id="SM00646">
    <property type="entry name" value="Ami_3"/>
    <property type="match status" value="1"/>
</dbReference>
<evidence type="ECO:0000259" key="4">
    <source>
        <dbReference type="SMART" id="SM00646"/>
    </source>
</evidence>